<protein>
    <submittedName>
        <fullName evidence="9">Metal transporter Nramp5-like</fullName>
    </submittedName>
</protein>
<evidence type="ECO:0000256" key="1">
    <source>
        <dbReference type="ARBA" id="ARBA00004141"/>
    </source>
</evidence>
<keyword evidence="10" id="KW-1185">Reference proteome</keyword>
<comment type="subcellular location">
    <subcellularLocation>
        <location evidence="1">Membrane</location>
        <topology evidence="1">Multi-pass membrane protein</topology>
    </subcellularLocation>
</comment>
<evidence type="ECO:0000256" key="8">
    <source>
        <dbReference type="SAM" id="Phobius"/>
    </source>
</evidence>
<dbReference type="GO" id="GO:0015086">
    <property type="term" value="F:cadmium ion transmembrane transporter activity"/>
    <property type="evidence" value="ECO:0007669"/>
    <property type="project" value="TreeGrafter"/>
</dbReference>
<feature type="transmembrane region" description="Helical" evidence="8">
    <location>
        <begin position="15"/>
        <end position="36"/>
    </location>
</feature>
<dbReference type="Proteomes" id="UP000265520">
    <property type="component" value="Unassembled WGS sequence"/>
</dbReference>
<dbReference type="InterPro" id="IPR001046">
    <property type="entry name" value="NRAMP_fam"/>
</dbReference>
<keyword evidence="4 8" id="KW-0812">Transmembrane</keyword>
<dbReference type="PANTHER" id="PTHR11706">
    <property type="entry name" value="SOLUTE CARRIER PROTEIN FAMILY 11 MEMBER"/>
    <property type="match status" value="1"/>
</dbReference>
<dbReference type="Pfam" id="PF01566">
    <property type="entry name" value="Nramp"/>
    <property type="match status" value="1"/>
</dbReference>
<evidence type="ECO:0000256" key="4">
    <source>
        <dbReference type="ARBA" id="ARBA00022692"/>
    </source>
</evidence>
<evidence type="ECO:0000256" key="7">
    <source>
        <dbReference type="ARBA" id="ARBA00023136"/>
    </source>
</evidence>
<name>A0A392T7D5_9FABA</name>
<dbReference type="GO" id="GO:0005384">
    <property type="term" value="F:manganese ion transmembrane transporter activity"/>
    <property type="evidence" value="ECO:0007669"/>
    <property type="project" value="TreeGrafter"/>
</dbReference>
<keyword evidence="5 8" id="KW-1133">Transmembrane helix</keyword>
<keyword evidence="6" id="KW-0406">Ion transport</keyword>
<dbReference type="GO" id="GO:0005886">
    <property type="term" value="C:plasma membrane"/>
    <property type="evidence" value="ECO:0007669"/>
    <property type="project" value="TreeGrafter"/>
</dbReference>
<dbReference type="EMBL" id="LXQA010520854">
    <property type="protein sequence ID" value="MCI56939.1"/>
    <property type="molecule type" value="Genomic_DNA"/>
</dbReference>
<proteinExistence type="inferred from homology"/>
<keyword evidence="7 8" id="KW-0472">Membrane</keyword>
<feature type="non-terminal residue" evidence="9">
    <location>
        <position position="48"/>
    </location>
</feature>
<dbReference type="PANTHER" id="PTHR11706:SF77">
    <property type="entry name" value="METAL TRANSPORTER NRAMP5"/>
    <property type="match status" value="1"/>
</dbReference>
<evidence type="ECO:0000313" key="9">
    <source>
        <dbReference type="EMBL" id="MCI56939.1"/>
    </source>
</evidence>
<sequence>MFVPKLKGNGAVADAIALLGALIMPHNLFLHSALVLSRKIPGSKRGIN</sequence>
<comment type="similarity">
    <text evidence="2">Belongs to the NRAMP (TC 2.A.55) family.</text>
</comment>
<evidence type="ECO:0000256" key="6">
    <source>
        <dbReference type="ARBA" id="ARBA00023065"/>
    </source>
</evidence>
<comment type="caution">
    <text evidence="9">The sequence shown here is derived from an EMBL/GenBank/DDBJ whole genome shotgun (WGS) entry which is preliminary data.</text>
</comment>
<dbReference type="AlphaFoldDB" id="A0A392T7D5"/>
<organism evidence="9 10">
    <name type="scientific">Trifolium medium</name>
    <dbReference type="NCBI Taxonomy" id="97028"/>
    <lineage>
        <taxon>Eukaryota</taxon>
        <taxon>Viridiplantae</taxon>
        <taxon>Streptophyta</taxon>
        <taxon>Embryophyta</taxon>
        <taxon>Tracheophyta</taxon>
        <taxon>Spermatophyta</taxon>
        <taxon>Magnoliopsida</taxon>
        <taxon>eudicotyledons</taxon>
        <taxon>Gunneridae</taxon>
        <taxon>Pentapetalae</taxon>
        <taxon>rosids</taxon>
        <taxon>fabids</taxon>
        <taxon>Fabales</taxon>
        <taxon>Fabaceae</taxon>
        <taxon>Papilionoideae</taxon>
        <taxon>50 kb inversion clade</taxon>
        <taxon>NPAAA clade</taxon>
        <taxon>Hologalegina</taxon>
        <taxon>IRL clade</taxon>
        <taxon>Trifolieae</taxon>
        <taxon>Trifolium</taxon>
    </lineage>
</organism>
<evidence type="ECO:0000256" key="2">
    <source>
        <dbReference type="ARBA" id="ARBA00009965"/>
    </source>
</evidence>
<dbReference type="GO" id="GO:0034755">
    <property type="term" value="P:iron ion transmembrane transport"/>
    <property type="evidence" value="ECO:0007669"/>
    <property type="project" value="TreeGrafter"/>
</dbReference>
<reference evidence="9 10" key="1">
    <citation type="journal article" date="2018" name="Front. Plant Sci.">
        <title>Red Clover (Trifolium pratense) and Zigzag Clover (T. medium) - A Picture of Genomic Similarities and Differences.</title>
        <authorList>
            <person name="Dluhosova J."/>
            <person name="Istvanek J."/>
            <person name="Nedelnik J."/>
            <person name="Repkova J."/>
        </authorList>
    </citation>
    <scope>NUCLEOTIDE SEQUENCE [LARGE SCALE GENOMIC DNA]</scope>
    <source>
        <strain evidence="10">cv. 10/8</strain>
        <tissue evidence="9">Leaf</tissue>
    </source>
</reference>
<accession>A0A392T7D5</accession>
<evidence type="ECO:0000313" key="10">
    <source>
        <dbReference type="Proteomes" id="UP000265520"/>
    </source>
</evidence>
<keyword evidence="3" id="KW-0813">Transport</keyword>
<evidence type="ECO:0000256" key="5">
    <source>
        <dbReference type="ARBA" id="ARBA00022989"/>
    </source>
</evidence>
<evidence type="ECO:0000256" key="3">
    <source>
        <dbReference type="ARBA" id="ARBA00022448"/>
    </source>
</evidence>